<keyword evidence="2" id="KW-1185">Reference proteome</keyword>
<dbReference type="EMBL" id="JAFNEN010000091">
    <property type="protein sequence ID" value="KAG8195177.1"/>
    <property type="molecule type" value="Genomic_DNA"/>
</dbReference>
<proteinExistence type="predicted"/>
<dbReference type="Proteomes" id="UP000827092">
    <property type="component" value="Unassembled WGS sequence"/>
</dbReference>
<name>A0AAV6VEP2_9ARAC</name>
<protein>
    <submittedName>
        <fullName evidence="1">Uncharacterized protein</fullName>
    </submittedName>
</protein>
<dbReference type="AlphaFoldDB" id="A0AAV6VEP2"/>
<accession>A0AAV6VEP2</accession>
<evidence type="ECO:0000313" key="1">
    <source>
        <dbReference type="EMBL" id="KAG8195177.1"/>
    </source>
</evidence>
<gene>
    <name evidence="1" type="ORF">JTE90_027921</name>
</gene>
<evidence type="ECO:0000313" key="2">
    <source>
        <dbReference type="Proteomes" id="UP000827092"/>
    </source>
</evidence>
<reference evidence="1 2" key="1">
    <citation type="journal article" date="2022" name="Nat. Ecol. Evol.">
        <title>A masculinizing supergene underlies an exaggerated male reproductive morph in a spider.</title>
        <authorList>
            <person name="Hendrickx F."/>
            <person name="De Corte Z."/>
            <person name="Sonet G."/>
            <person name="Van Belleghem S.M."/>
            <person name="Kostlbacher S."/>
            <person name="Vangestel C."/>
        </authorList>
    </citation>
    <scope>NUCLEOTIDE SEQUENCE [LARGE SCALE GENOMIC DNA]</scope>
    <source>
        <strain evidence="1">W744_W776</strain>
    </source>
</reference>
<organism evidence="1 2">
    <name type="scientific">Oedothorax gibbosus</name>
    <dbReference type="NCBI Taxonomy" id="931172"/>
    <lineage>
        <taxon>Eukaryota</taxon>
        <taxon>Metazoa</taxon>
        <taxon>Ecdysozoa</taxon>
        <taxon>Arthropoda</taxon>
        <taxon>Chelicerata</taxon>
        <taxon>Arachnida</taxon>
        <taxon>Araneae</taxon>
        <taxon>Araneomorphae</taxon>
        <taxon>Entelegynae</taxon>
        <taxon>Araneoidea</taxon>
        <taxon>Linyphiidae</taxon>
        <taxon>Erigoninae</taxon>
        <taxon>Oedothorax</taxon>
    </lineage>
</organism>
<comment type="caution">
    <text evidence="1">The sequence shown here is derived from an EMBL/GenBank/DDBJ whole genome shotgun (WGS) entry which is preliminary data.</text>
</comment>
<sequence length="90" mass="10028">MNIQHAPKITSSAGSTFPSRVNQRAVGLTKEAILTCPILCSLDSDPLGFLLLKTLDHRLMTSWSSVTSVMTSYQPYEDENCWLLESRNIP</sequence>